<protein>
    <submittedName>
        <fullName evidence="2">Uncharacterized protein</fullName>
    </submittedName>
</protein>
<dbReference type="InterPro" id="IPR027304">
    <property type="entry name" value="Trigger_fact/SurA_dom_sf"/>
</dbReference>
<dbReference type="SUPFAM" id="SSF109998">
    <property type="entry name" value="Triger factor/SurA peptide-binding domain-like"/>
    <property type="match status" value="1"/>
</dbReference>
<dbReference type="Pfam" id="PF13624">
    <property type="entry name" value="SurA_N_3"/>
    <property type="match status" value="1"/>
</dbReference>
<organism evidence="2 3">
    <name type="scientific">Actinopolyspora mortivallis</name>
    <dbReference type="NCBI Taxonomy" id="33906"/>
    <lineage>
        <taxon>Bacteria</taxon>
        <taxon>Bacillati</taxon>
        <taxon>Actinomycetota</taxon>
        <taxon>Actinomycetes</taxon>
        <taxon>Actinopolysporales</taxon>
        <taxon>Actinopolysporaceae</taxon>
        <taxon>Actinopolyspora</taxon>
    </lineage>
</organism>
<sequence length="297" mass="32685">MLAAALLAGCGSQPTRMGSAAIVGDHAIPLDTVEERFDTVLRSRPRMRQQLENEQRTDELASRIAGFTVRQELAERAARRRNLRVTDEEVTEWINDQGGPKEAMRGTIFATDQARSVGRSLLLMRKLGSSTLPGASVRFDYTSATTRADARRKAELMARGPERAKELVEQDSSSGVSAATGRTLRAARNPRLAVGTPLFAAEPGTTLAFRLPGRDATRWMVARVTERDVRSEDTDSDRRVREQLARGFGVQLLGLTAQREGVEISPRYGVWDPVGVNTAPDEDQTRGFRIPPRSDAV</sequence>
<feature type="region of interest" description="Disordered" evidence="1">
    <location>
        <begin position="275"/>
        <end position="297"/>
    </location>
</feature>
<evidence type="ECO:0000313" key="3">
    <source>
        <dbReference type="Proteomes" id="UP000239352"/>
    </source>
</evidence>
<accession>A0A2T0GS99</accession>
<reference evidence="2 3" key="1">
    <citation type="submission" date="2018-03" db="EMBL/GenBank/DDBJ databases">
        <title>Actinopolyspora mortivallis from Sahara, screening for active biomolecules.</title>
        <authorList>
            <person name="Selama O."/>
            <person name="Wellington E.M.H."/>
            <person name="Hacene H."/>
        </authorList>
    </citation>
    <scope>NUCLEOTIDE SEQUENCE [LARGE SCALE GENOMIC DNA]</scope>
    <source>
        <strain evidence="2 3">M5A</strain>
    </source>
</reference>
<dbReference type="STRING" id="1050202.GCA_000384035_00465"/>
<comment type="caution">
    <text evidence="2">The sequence shown here is derived from an EMBL/GenBank/DDBJ whole genome shotgun (WGS) entry which is preliminary data.</text>
</comment>
<proteinExistence type="predicted"/>
<name>A0A2T0GS99_ACTMO</name>
<dbReference type="AlphaFoldDB" id="A0A2T0GS99"/>
<evidence type="ECO:0000256" key="1">
    <source>
        <dbReference type="SAM" id="MobiDB-lite"/>
    </source>
</evidence>
<dbReference type="EMBL" id="PVSR01000047">
    <property type="protein sequence ID" value="PRW61979.1"/>
    <property type="molecule type" value="Genomic_DNA"/>
</dbReference>
<gene>
    <name evidence="2" type="ORF">CEP50_17910</name>
</gene>
<keyword evidence="3" id="KW-1185">Reference proteome</keyword>
<dbReference type="Proteomes" id="UP000239352">
    <property type="component" value="Unassembled WGS sequence"/>
</dbReference>
<dbReference type="Gene3D" id="1.10.4030.10">
    <property type="entry name" value="Porin chaperone SurA, peptide-binding domain"/>
    <property type="match status" value="1"/>
</dbReference>
<feature type="region of interest" description="Disordered" evidence="1">
    <location>
        <begin position="161"/>
        <end position="181"/>
    </location>
</feature>
<evidence type="ECO:0000313" key="2">
    <source>
        <dbReference type="EMBL" id="PRW61979.1"/>
    </source>
</evidence>
<dbReference type="InParanoid" id="A0A2T0GS99"/>